<feature type="region of interest" description="Disordered" evidence="1">
    <location>
        <begin position="70"/>
        <end position="128"/>
    </location>
</feature>
<protein>
    <submittedName>
        <fullName evidence="3">Thermonuclease family protein</fullName>
    </submittedName>
</protein>
<feature type="compositionally biased region" description="Polar residues" evidence="1">
    <location>
        <begin position="108"/>
        <end position="118"/>
    </location>
</feature>
<feature type="compositionally biased region" description="Low complexity" evidence="1">
    <location>
        <begin position="319"/>
        <end position="339"/>
    </location>
</feature>
<keyword evidence="4" id="KW-1185">Reference proteome</keyword>
<sequence>MDDAHLVGQPIVRRPAALALGAFAVAGASLLVMSAGGNLRTGNVSKAVHSETDASIGEIPLDRAEQAAVSLGEKEASTAGPALAESKEDITGGTPPKAVQADPVISAGDTQMRQQQSPATPPHHPRAVAPNEIAFPQVEEQELERVEPRAALSDIGPALPPKQKAPEGGAKLVRPVTTAAGTLEVSGYRITISGLEPISPEETCSFEGKDWPCGTRARAAFRAWLRGRTVSCDIPPEADKMLTISCRMGKQDIGAWLVGNGWARAAPDGAYAELGARAAQEKKGVFGPPPAMNAPPVTAVSSELPAPSAESGATTSILAPEPAIAPAESDLPGPAVEVFPTPPAAPPKPLQ</sequence>
<evidence type="ECO:0000256" key="1">
    <source>
        <dbReference type="SAM" id="MobiDB-lite"/>
    </source>
</evidence>
<gene>
    <name evidence="3" type="ORF">KEU06_07990</name>
</gene>
<dbReference type="AlphaFoldDB" id="A0A942DWV6"/>
<organism evidence="3 4">
    <name type="scientific">Pseudaminobacter soli</name>
    <name type="common">ex Zhang et al. 2022</name>
    <dbReference type="NCBI Taxonomy" id="2831468"/>
    <lineage>
        <taxon>Bacteria</taxon>
        <taxon>Pseudomonadati</taxon>
        <taxon>Pseudomonadota</taxon>
        <taxon>Alphaproteobacteria</taxon>
        <taxon>Hyphomicrobiales</taxon>
        <taxon>Phyllobacteriaceae</taxon>
        <taxon>Pseudaminobacter</taxon>
    </lineage>
</organism>
<accession>A0A942DWV6</accession>
<evidence type="ECO:0000313" key="3">
    <source>
        <dbReference type="EMBL" id="MBS3648568.1"/>
    </source>
</evidence>
<evidence type="ECO:0000313" key="4">
    <source>
        <dbReference type="Proteomes" id="UP000680348"/>
    </source>
</evidence>
<feature type="compositionally biased region" description="Pro residues" evidence="1">
    <location>
        <begin position="340"/>
        <end position="351"/>
    </location>
</feature>
<dbReference type="SUPFAM" id="SSF50199">
    <property type="entry name" value="Staphylococcal nuclease"/>
    <property type="match status" value="1"/>
</dbReference>
<dbReference type="Proteomes" id="UP000680348">
    <property type="component" value="Unassembled WGS sequence"/>
</dbReference>
<feature type="transmembrane region" description="Helical" evidence="2">
    <location>
        <begin position="16"/>
        <end position="36"/>
    </location>
</feature>
<feature type="region of interest" description="Disordered" evidence="1">
    <location>
        <begin position="287"/>
        <end position="351"/>
    </location>
</feature>
<evidence type="ECO:0000256" key="2">
    <source>
        <dbReference type="SAM" id="Phobius"/>
    </source>
</evidence>
<proteinExistence type="predicted"/>
<comment type="caution">
    <text evidence="3">The sequence shown here is derived from an EMBL/GenBank/DDBJ whole genome shotgun (WGS) entry which is preliminary data.</text>
</comment>
<keyword evidence="2" id="KW-1133">Transmembrane helix</keyword>
<name>A0A942DWV6_9HYPH</name>
<dbReference type="EMBL" id="JAGWCR010000003">
    <property type="protein sequence ID" value="MBS3648568.1"/>
    <property type="molecule type" value="Genomic_DNA"/>
</dbReference>
<keyword evidence="2" id="KW-0472">Membrane</keyword>
<dbReference type="Gene3D" id="2.40.50.90">
    <property type="match status" value="1"/>
</dbReference>
<reference evidence="3" key="1">
    <citation type="submission" date="2021-04" db="EMBL/GenBank/DDBJ databases">
        <title>Pseudaminobacter soli sp. nov., isolated from paddy soil contaminated by heavy metals.</title>
        <authorList>
            <person name="Zhang K."/>
        </authorList>
    </citation>
    <scope>NUCLEOTIDE SEQUENCE</scope>
    <source>
        <strain evidence="3">19-2017</strain>
    </source>
</reference>
<keyword evidence="2" id="KW-0812">Transmembrane</keyword>
<dbReference type="InterPro" id="IPR035437">
    <property type="entry name" value="SNase_OB-fold_sf"/>
</dbReference>
<feature type="region of interest" description="Disordered" evidence="1">
    <location>
        <begin position="152"/>
        <end position="171"/>
    </location>
</feature>
<dbReference type="RefSeq" id="WP_188254109.1">
    <property type="nucleotide sequence ID" value="NZ_JABVCF010000003.1"/>
</dbReference>